<feature type="domain" description="YbaK/aminoacyl-tRNA synthetase-associated" evidence="5">
    <location>
        <begin position="34"/>
        <end position="145"/>
    </location>
</feature>
<dbReference type="Proteomes" id="UP000284277">
    <property type="component" value="Unassembled WGS sequence"/>
</dbReference>
<dbReference type="GO" id="GO:0002161">
    <property type="term" value="F:aminoacyl-tRNA deacylase activity"/>
    <property type="evidence" value="ECO:0007669"/>
    <property type="project" value="InterPro"/>
</dbReference>
<keyword evidence="7" id="KW-1185">Reference proteome</keyword>
<proteinExistence type="inferred from homology"/>
<dbReference type="Pfam" id="PF04073">
    <property type="entry name" value="tRNA_edit"/>
    <property type="match status" value="1"/>
</dbReference>
<sequence>MVKTNAMRMLDKVGISYSTKEYEVDENDLSGSHVADLMGIDHGSILKTLVLKGEKTGYLVCCIPVDGELDLKKVAKAAGDKKVEMIPMKDLQPITGYIRGGCSPIGMKKPFPTFIDESAQEYPLIAVSGGVRGQQILISPQSLAAFIRGQFALLTHN</sequence>
<name>A0A419SSA9_9FIRM</name>
<reference evidence="6 7" key="1">
    <citation type="submission" date="2016-08" db="EMBL/GenBank/DDBJ databases">
        <title>A new outlook on sporulation: Clostridium algidixylanolyticum.</title>
        <authorList>
            <person name="Poppleton D.I."/>
            <person name="Gribaldo S."/>
        </authorList>
    </citation>
    <scope>NUCLEOTIDE SEQUENCE [LARGE SCALE GENOMIC DNA]</scope>
    <source>
        <strain evidence="6 7">SPL73</strain>
    </source>
</reference>
<evidence type="ECO:0000313" key="7">
    <source>
        <dbReference type="Proteomes" id="UP000284277"/>
    </source>
</evidence>
<dbReference type="EMBL" id="MCIA01000035">
    <property type="protein sequence ID" value="RKD28139.1"/>
    <property type="molecule type" value="Genomic_DNA"/>
</dbReference>
<comment type="similarity">
    <text evidence="1 4">Belongs to the prolyl-tRNA editing family. YbaK/EbsC subfamily.</text>
</comment>
<evidence type="ECO:0000259" key="5">
    <source>
        <dbReference type="Pfam" id="PF04073"/>
    </source>
</evidence>
<dbReference type="PIRSF" id="PIRSF006181">
    <property type="entry name" value="EbsC_YbaK"/>
    <property type="match status" value="1"/>
</dbReference>
<comment type="caution">
    <text evidence="6">The sequence shown here is derived from an EMBL/GenBank/DDBJ whole genome shotgun (WGS) entry which is preliminary data.</text>
</comment>
<keyword evidence="2 4" id="KW-0648">Protein biosynthesis</keyword>
<organism evidence="6 7">
    <name type="scientific">Lacrimispora algidixylanolytica</name>
    <dbReference type="NCBI Taxonomy" id="94868"/>
    <lineage>
        <taxon>Bacteria</taxon>
        <taxon>Bacillati</taxon>
        <taxon>Bacillota</taxon>
        <taxon>Clostridia</taxon>
        <taxon>Lachnospirales</taxon>
        <taxon>Lachnospiraceae</taxon>
        <taxon>Lacrimispora</taxon>
    </lineage>
</organism>
<evidence type="ECO:0000256" key="3">
    <source>
        <dbReference type="ARBA" id="ARBA00023239"/>
    </source>
</evidence>
<dbReference type="AlphaFoldDB" id="A0A419SSA9"/>
<gene>
    <name evidence="6" type="ORF">BET01_11380</name>
</gene>
<dbReference type="InterPro" id="IPR004369">
    <property type="entry name" value="Prolyl-tRNA_editing_YbaK/EbsC"/>
</dbReference>
<dbReference type="SUPFAM" id="SSF55826">
    <property type="entry name" value="YbaK/ProRS associated domain"/>
    <property type="match status" value="1"/>
</dbReference>
<evidence type="ECO:0000313" key="6">
    <source>
        <dbReference type="EMBL" id="RKD28139.1"/>
    </source>
</evidence>
<dbReference type="CDD" id="cd00002">
    <property type="entry name" value="YbaK_deacylase"/>
    <property type="match status" value="1"/>
</dbReference>
<dbReference type="InterPro" id="IPR036754">
    <property type="entry name" value="YbaK/aa-tRNA-synt-asso_dom_sf"/>
</dbReference>
<dbReference type="Gene3D" id="3.90.960.10">
    <property type="entry name" value="YbaK/aminoacyl-tRNA synthetase-associated domain"/>
    <property type="match status" value="1"/>
</dbReference>
<evidence type="ECO:0000256" key="2">
    <source>
        <dbReference type="ARBA" id="ARBA00022917"/>
    </source>
</evidence>
<dbReference type="EC" id="4.2.-.-" evidence="4"/>
<dbReference type="NCBIfam" id="TIGR00011">
    <property type="entry name" value="YbaK_EbsC"/>
    <property type="match status" value="1"/>
</dbReference>
<accession>A0A419SSA9</accession>
<dbReference type="RefSeq" id="WP_120198771.1">
    <property type="nucleotide sequence ID" value="NZ_MCIA01000035.1"/>
</dbReference>
<dbReference type="OrthoDB" id="9809296at2"/>
<keyword evidence="3 4" id="KW-0456">Lyase</keyword>
<dbReference type="GO" id="GO:0006412">
    <property type="term" value="P:translation"/>
    <property type="evidence" value="ECO:0007669"/>
    <property type="project" value="UniProtKB-KW"/>
</dbReference>
<dbReference type="PANTHER" id="PTHR30411:SF0">
    <property type="entry name" value="CYS-TRNA(PRO)_CYS-TRNA(CYS) DEACYLASE YBAK"/>
    <property type="match status" value="1"/>
</dbReference>
<dbReference type="InterPro" id="IPR007214">
    <property type="entry name" value="YbaK/aa-tRNA-synth-assoc-dom"/>
</dbReference>
<dbReference type="GO" id="GO:0016829">
    <property type="term" value="F:lyase activity"/>
    <property type="evidence" value="ECO:0007669"/>
    <property type="project" value="UniProtKB-KW"/>
</dbReference>
<evidence type="ECO:0000256" key="1">
    <source>
        <dbReference type="ARBA" id="ARBA00009798"/>
    </source>
</evidence>
<dbReference type="PANTHER" id="PTHR30411">
    <property type="entry name" value="CYTOPLASMIC PROTEIN"/>
    <property type="match status" value="1"/>
</dbReference>
<protein>
    <recommendedName>
        <fullName evidence="4">Cys-tRNA(Pro)/Cys-tRNA(Cys) deacylase</fullName>
        <ecNumber evidence="4">4.2.-.-</ecNumber>
    </recommendedName>
</protein>
<evidence type="ECO:0000256" key="4">
    <source>
        <dbReference type="PIRNR" id="PIRNR006181"/>
    </source>
</evidence>